<keyword evidence="7" id="KW-1185">Reference proteome</keyword>
<dbReference type="InterPro" id="IPR002104">
    <property type="entry name" value="Integrase_catalytic"/>
</dbReference>
<dbReference type="PANTHER" id="PTHR30349">
    <property type="entry name" value="PHAGE INTEGRASE-RELATED"/>
    <property type="match status" value="1"/>
</dbReference>
<evidence type="ECO:0000256" key="1">
    <source>
        <dbReference type="ARBA" id="ARBA00008857"/>
    </source>
</evidence>
<feature type="domain" description="Tyr recombinase" evidence="5">
    <location>
        <begin position="248"/>
        <end position="453"/>
    </location>
</feature>
<reference evidence="6 7" key="1">
    <citation type="journal article" date="2012" name="J. Bacteriol.">
        <title>Genome Sequence of Fibrella aestuarina BUZ 2T, a Filamentous Marine Bacterium.</title>
        <authorList>
            <person name="Filippini M."/>
            <person name="Qi W."/>
            <person name="Blom J."/>
            <person name="Goesmann A."/>
            <person name="Smits T.H."/>
            <person name="Bagheri H.C."/>
        </authorList>
    </citation>
    <scope>NUCLEOTIDE SEQUENCE [LARGE SCALE GENOMIC DNA]</scope>
    <source>
        <strain evidence="7">BUZ 2T</strain>
    </source>
</reference>
<comment type="similarity">
    <text evidence="1">Belongs to the 'phage' integrase family.</text>
</comment>
<feature type="region of interest" description="Disordered" evidence="4">
    <location>
        <begin position="460"/>
        <end position="482"/>
    </location>
</feature>
<proteinExistence type="inferred from homology"/>
<evidence type="ECO:0000313" key="6">
    <source>
        <dbReference type="EMBL" id="CCH01914.1"/>
    </source>
</evidence>
<evidence type="ECO:0000256" key="2">
    <source>
        <dbReference type="ARBA" id="ARBA00023125"/>
    </source>
</evidence>
<dbReference type="InterPro" id="IPR010998">
    <property type="entry name" value="Integrase_recombinase_N"/>
</dbReference>
<dbReference type="STRING" id="1166018.FAES_3908"/>
<dbReference type="PROSITE" id="PS51898">
    <property type="entry name" value="TYR_RECOMBINASE"/>
    <property type="match status" value="1"/>
</dbReference>
<evidence type="ECO:0000259" key="5">
    <source>
        <dbReference type="PROSITE" id="PS51898"/>
    </source>
</evidence>
<keyword evidence="2" id="KW-0238">DNA-binding</keyword>
<dbReference type="OrthoDB" id="1094492at2"/>
<dbReference type="GO" id="GO:0003677">
    <property type="term" value="F:DNA binding"/>
    <property type="evidence" value="ECO:0007669"/>
    <property type="project" value="UniProtKB-KW"/>
</dbReference>
<dbReference type="eggNOG" id="COG4974">
    <property type="taxonomic scope" value="Bacteria"/>
</dbReference>
<dbReference type="KEGG" id="fae:FAES_3908"/>
<name>I0KCR1_9BACT</name>
<dbReference type="GO" id="GO:0015074">
    <property type="term" value="P:DNA integration"/>
    <property type="evidence" value="ECO:0007669"/>
    <property type="project" value="InterPro"/>
</dbReference>
<dbReference type="Gene3D" id="1.10.443.10">
    <property type="entry name" value="Intergrase catalytic core"/>
    <property type="match status" value="1"/>
</dbReference>
<protein>
    <recommendedName>
        <fullName evidence="5">Tyr recombinase domain-containing protein</fullName>
    </recommendedName>
</protein>
<dbReference type="EMBL" id="HE796683">
    <property type="protein sequence ID" value="CCH01914.1"/>
    <property type="molecule type" value="Genomic_DNA"/>
</dbReference>
<evidence type="ECO:0000313" key="7">
    <source>
        <dbReference type="Proteomes" id="UP000011058"/>
    </source>
</evidence>
<evidence type="ECO:0000256" key="3">
    <source>
        <dbReference type="ARBA" id="ARBA00023172"/>
    </source>
</evidence>
<dbReference type="InterPro" id="IPR035386">
    <property type="entry name" value="Arm-DNA-bind_5"/>
</dbReference>
<dbReference type="InterPro" id="IPR013762">
    <property type="entry name" value="Integrase-like_cat_sf"/>
</dbReference>
<dbReference type="GO" id="GO:0006310">
    <property type="term" value="P:DNA recombination"/>
    <property type="evidence" value="ECO:0007669"/>
    <property type="project" value="UniProtKB-KW"/>
</dbReference>
<feature type="compositionally biased region" description="Polar residues" evidence="4">
    <location>
        <begin position="465"/>
        <end position="482"/>
    </location>
</feature>
<keyword evidence="3" id="KW-0233">DNA recombination</keyword>
<dbReference type="Pfam" id="PF00589">
    <property type="entry name" value="Phage_integrase"/>
    <property type="match status" value="1"/>
</dbReference>
<sequence>MAITHAFFLNTTVRQSDGQQLVMMRITSQRKSKYVDTTVYVQEKYFNAEGNAQKRNWIRRSHPNQALLNTTLKAWDDRIETLKKRLVQANPHAVYTAQQVKDKLLGQQETTFSDFVEAQIDRWRRNKNRGLVSCHQAMLNSLRKFLFDYDTPKKKPRKPLPGELDPAFDPDRPAIHFSQLTEDVVLEWESWLLNKPAVNSRYTPARRRNSVSDRLHRFRQHVTAYIVKYKLPSESDPTRGLRLPRTDTEVERLTDAELMRWENTPVPQLKRADRTREAVRIAYLASYYLHGIRIGDLISLRAEQFEKVWAIVNGESAQVTRLHYISDKRDKMKSVLVEPYLLDKLAPYLADKAPDEFVFPFLPQRLRFLSEEDLGPEISKRISYIGILLKQIAKEFGVNPRITMHTARHKFADDLYEASGDIRKVQMTLQHSRLDYTQRYVSRFKQTVVDSANDDVYMRRRTKSEAGQQGDPTETPLKQTEE</sequence>
<dbReference type="Pfam" id="PF17293">
    <property type="entry name" value="Arm-DNA-bind_5"/>
    <property type="match status" value="1"/>
</dbReference>
<dbReference type="SUPFAM" id="SSF56349">
    <property type="entry name" value="DNA breaking-rejoining enzymes"/>
    <property type="match status" value="1"/>
</dbReference>
<dbReference type="Gene3D" id="1.10.150.130">
    <property type="match status" value="1"/>
</dbReference>
<evidence type="ECO:0000256" key="4">
    <source>
        <dbReference type="SAM" id="MobiDB-lite"/>
    </source>
</evidence>
<dbReference type="AlphaFoldDB" id="I0KCR1"/>
<organism evidence="6 7">
    <name type="scientific">Fibrella aestuarina BUZ 2</name>
    <dbReference type="NCBI Taxonomy" id="1166018"/>
    <lineage>
        <taxon>Bacteria</taxon>
        <taxon>Pseudomonadati</taxon>
        <taxon>Bacteroidota</taxon>
        <taxon>Cytophagia</taxon>
        <taxon>Cytophagales</taxon>
        <taxon>Spirosomataceae</taxon>
        <taxon>Fibrella</taxon>
    </lineage>
</organism>
<dbReference type="InterPro" id="IPR011010">
    <property type="entry name" value="DNA_brk_join_enz"/>
</dbReference>
<dbReference type="RefSeq" id="WP_015333013.1">
    <property type="nucleotide sequence ID" value="NC_020054.1"/>
</dbReference>
<dbReference type="PANTHER" id="PTHR30349:SF41">
    <property type="entry name" value="INTEGRASE_RECOMBINASE PROTEIN MJ0367-RELATED"/>
    <property type="match status" value="1"/>
</dbReference>
<gene>
    <name evidence="6" type="ORF">FAES_3908</name>
</gene>
<accession>I0KCR1</accession>
<dbReference type="HOGENOM" id="CLU_565908_0_0_10"/>
<dbReference type="Proteomes" id="UP000011058">
    <property type="component" value="Chromosome"/>
</dbReference>
<dbReference type="InterPro" id="IPR050090">
    <property type="entry name" value="Tyrosine_recombinase_XerCD"/>
</dbReference>